<feature type="compositionally biased region" description="Acidic residues" evidence="1">
    <location>
        <begin position="363"/>
        <end position="374"/>
    </location>
</feature>
<feature type="compositionally biased region" description="Basic residues" evidence="1">
    <location>
        <begin position="594"/>
        <end position="606"/>
    </location>
</feature>
<dbReference type="Pfam" id="PF04468">
    <property type="entry name" value="PSP1"/>
    <property type="match status" value="1"/>
</dbReference>
<feature type="compositionally biased region" description="Acidic residues" evidence="1">
    <location>
        <begin position="576"/>
        <end position="587"/>
    </location>
</feature>
<protein>
    <recommendedName>
        <fullName evidence="2">PSP1 C-terminal domain-containing protein</fullName>
    </recommendedName>
</protein>
<reference evidence="3 4" key="2">
    <citation type="submission" date="2024-09" db="EMBL/GenBank/DDBJ databases">
        <title>Draft genome sequence of Candidatus Magnetaquicoccaceae bacterium FCR-1.</title>
        <authorList>
            <person name="Shimoshige H."/>
            <person name="Shimamura S."/>
            <person name="Taoka A."/>
            <person name="Kobayashi H."/>
            <person name="Maekawa T."/>
        </authorList>
    </citation>
    <scope>NUCLEOTIDE SEQUENCE [LARGE SCALE GENOMIC DNA]</scope>
    <source>
        <strain evidence="3 4">FCR-1</strain>
    </source>
</reference>
<organism evidence="3 4">
    <name type="scientific">Candidatus Magnetaquiglobus chichijimensis</name>
    <dbReference type="NCBI Taxonomy" id="3141448"/>
    <lineage>
        <taxon>Bacteria</taxon>
        <taxon>Pseudomonadati</taxon>
        <taxon>Pseudomonadota</taxon>
        <taxon>Magnetococcia</taxon>
        <taxon>Magnetococcales</taxon>
        <taxon>Candidatus Magnetaquicoccaceae</taxon>
        <taxon>Candidatus Magnetaquiglobus</taxon>
    </lineage>
</organism>
<feature type="region of interest" description="Disordered" evidence="1">
    <location>
        <begin position="360"/>
        <end position="626"/>
    </location>
</feature>
<feature type="compositionally biased region" description="Basic and acidic residues" evidence="1">
    <location>
        <begin position="1"/>
        <end position="11"/>
    </location>
</feature>
<feature type="compositionally biased region" description="Gly residues" evidence="1">
    <location>
        <begin position="525"/>
        <end position="558"/>
    </location>
</feature>
<dbReference type="PROSITE" id="PS51411">
    <property type="entry name" value="PSP1_C"/>
    <property type="match status" value="1"/>
</dbReference>
<feature type="region of interest" description="Disordered" evidence="1">
    <location>
        <begin position="1"/>
        <end position="65"/>
    </location>
</feature>
<reference evidence="3 4" key="1">
    <citation type="submission" date="2024-05" db="EMBL/GenBank/DDBJ databases">
        <authorList>
            <consortium name="Candidatus Magnetaquicoccaceae bacterium FCR-1 genome sequencing consortium"/>
            <person name="Shimoshige H."/>
            <person name="Shimamura S."/>
            <person name="Taoka A."/>
            <person name="Kobayashi H."/>
            <person name="Maekawa T."/>
        </authorList>
    </citation>
    <scope>NUCLEOTIDE SEQUENCE [LARGE SCALE GENOMIC DNA]</scope>
    <source>
        <strain evidence="3 4">FCR-1</strain>
    </source>
</reference>
<feature type="compositionally biased region" description="Basic and acidic residues" evidence="1">
    <location>
        <begin position="427"/>
        <end position="454"/>
    </location>
</feature>
<evidence type="ECO:0000259" key="2">
    <source>
        <dbReference type="PROSITE" id="PS51411"/>
    </source>
</evidence>
<feature type="compositionally biased region" description="Low complexity" evidence="1">
    <location>
        <begin position="458"/>
        <end position="475"/>
    </location>
</feature>
<dbReference type="NCBIfam" id="NF041131">
    <property type="entry name" value="RicT_YaaT_fam"/>
    <property type="match status" value="1"/>
</dbReference>
<dbReference type="RefSeq" id="WP_420904947.1">
    <property type="nucleotide sequence ID" value="NZ_BAAFGK010000004.1"/>
</dbReference>
<accession>A0ABQ0C8P8</accession>
<evidence type="ECO:0000313" key="4">
    <source>
        <dbReference type="Proteomes" id="UP001628193"/>
    </source>
</evidence>
<sequence length="626" mass="66186">MSGAWRDRGSDDPAGGVNLESPGPEERGGALSLGWRDDLSVAFGDDSDVSGEDGETAPGFGPEDLEALDADEEPYAPPIMKIPVPVVAPAGRKLLGITIPDSCMVYRVACDPGAVSVGDRLLVQVADGEVVATIRHIFELPSEPYPGPIRRVVRRLNDKDLRFLDGRAEQELKAQRICRERIRELKLPMKLSKVVYPLGGNKAIIHFTSEERIDFRDLVRLLSADLRVRVEMRHVGVRDESKLLCGLGPCGKMLCCGQFLTRFHPVSVRMAKNQDLSLTPEGISGVCGRLMCCLAYENDVYLALRKNLPKLKSKVTLKDGREGVVRGLFPLVNRVEIWFGEGVIETMDLDKLAGEYVGTVNPDADEGGDATAEDETSRAPVPSTGLSRGKRGVPMRCPRQESGNRGEIRANGSASGGAIRDGAGQSGEKRGERAENRSAERPMERSRVRKRPVEVAEVEVVTRPVVEATTETGETGEIGEGGRKRPSRRRRRGGKGSGVGGEAGSQVGSEMAENGAIGEPVVSGGAVGGSARGGEDGGAVGGSARGGEDGGAVGGSATRGGEDGGDAGGSARWGEDGGDEAGEEESTQAEPGRPARRRRRRRRGPGVRREGSGSDGAASPATGGES</sequence>
<dbReference type="InterPro" id="IPR047767">
    <property type="entry name" value="PSP1-like"/>
</dbReference>
<evidence type="ECO:0000256" key="1">
    <source>
        <dbReference type="SAM" id="MobiDB-lite"/>
    </source>
</evidence>
<dbReference type="EMBL" id="BAAFGK010000004">
    <property type="protein sequence ID" value="GAB0057248.1"/>
    <property type="molecule type" value="Genomic_DNA"/>
</dbReference>
<feature type="compositionally biased region" description="Basic residues" evidence="1">
    <location>
        <begin position="484"/>
        <end position="494"/>
    </location>
</feature>
<feature type="domain" description="PSP1 C-terminal" evidence="2">
    <location>
        <begin position="150"/>
        <end position="235"/>
    </location>
</feature>
<evidence type="ECO:0000313" key="3">
    <source>
        <dbReference type="EMBL" id="GAB0057248.1"/>
    </source>
</evidence>
<dbReference type="PANTHER" id="PTHR43830">
    <property type="entry name" value="PROTEIN PSP1"/>
    <property type="match status" value="1"/>
</dbReference>
<dbReference type="Proteomes" id="UP001628193">
    <property type="component" value="Unassembled WGS sequence"/>
</dbReference>
<proteinExistence type="predicted"/>
<comment type="caution">
    <text evidence="3">The sequence shown here is derived from an EMBL/GenBank/DDBJ whole genome shotgun (WGS) entry which is preliminary data.</text>
</comment>
<dbReference type="InterPro" id="IPR007557">
    <property type="entry name" value="PSP1_C"/>
</dbReference>
<keyword evidence="4" id="KW-1185">Reference proteome</keyword>
<feature type="compositionally biased region" description="Acidic residues" evidence="1">
    <location>
        <begin position="45"/>
        <end position="55"/>
    </location>
</feature>
<dbReference type="PANTHER" id="PTHR43830:SF3">
    <property type="entry name" value="PROTEIN PSP1"/>
    <property type="match status" value="1"/>
</dbReference>
<gene>
    <name evidence="3" type="ORF">SIID45300_01572</name>
</gene>
<name>A0ABQ0C8P8_9PROT</name>
<feature type="compositionally biased region" description="Basic and acidic residues" evidence="1">
    <location>
        <begin position="398"/>
        <end position="408"/>
    </location>
</feature>